<gene>
    <name evidence="5" type="ORF">BABINDRAFT_166166</name>
</gene>
<dbReference type="GO" id="GO:0120095">
    <property type="term" value="C:vacuole-isolation membrane contact site"/>
    <property type="evidence" value="ECO:0007669"/>
    <property type="project" value="EnsemblFungi"/>
</dbReference>
<reference evidence="6" key="1">
    <citation type="submission" date="2016-05" db="EMBL/GenBank/DDBJ databases">
        <title>Comparative genomics of biotechnologically important yeasts.</title>
        <authorList>
            <consortium name="DOE Joint Genome Institute"/>
            <person name="Riley R."/>
            <person name="Haridas S."/>
            <person name="Wolfe K.H."/>
            <person name="Lopes M.R."/>
            <person name="Hittinger C.T."/>
            <person name="Goker M."/>
            <person name="Salamov A."/>
            <person name="Wisecaver J."/>
            <person name="Long T.M."/>
            <person name="Aerts A.L."/>
            <person name="Barry K."/>
            <person name="Choi C."/>
            <person name="Clum A."/>
            <person name="Coughlan A.Y."/>
            <person name="Deshpande S."/>
            <person name="Douglass A.P."/>
            <person name="Hanson S.J."/>
            <person name="Klenk H.-P."/>
            <person name="Labutti K."/>
            <person name="Lapidus A."/>
            <person name="Lindquist E."/>
            <person name="Lipzen A."/>
            <person name="Meier-Kolthoff J.P."/>
            <person name="Ohm R.A."/>
            <person name="Otillar R.P."/>
            <person name="Pangilinan J."/>
            <person name="Peng Y."/>
            <person name="Rokas A."/>
            <person name="Rosa C.A."/>
            <person name="Scheuner C."/>
            <person name="Sibirny A.A."/>
            <person name="Slot J.C."/>
            <person name="Stielow J.B."/>
            <person name="Sun H."/>
            <person name="Kurtzman C.P."/>
            <person name="Blackwell M."/>
            <person name="Grigoriev I.V."/>
            <person name="Jeffries T.W."/>
        </authorList>
    </citation>
    <scope>NUCLEOTIDE SEQUENCE [LARGE SCALE GENOMIC DNA]</scope>
    <source>
        <strain evidence="6">NRRL Y-12698</strain>
    </source>
</reference>
<dbReference type="OrthoDB" id="20368at2759"/>
<dbReference type="PANTHER" id="PTHR12768">
    <property type="entry name" value="BECLIN 1"/>
    <property type="match status" value="1"/>
</dbReference>
<dbReference type="Gene3D" id="6.10.250.3110">
    <property type="match status" value="1"/>
</dbReference>
<dbReference type="GO" id="GO:0030674">
    <property type="term" value="F:protein-macromolecule adaptor activity"/>
    <property type="evidence" value="ECO:0007669"/>
    <property type="project" value="TreeGrafter"/>
</dbReference>
<dbReference type="Gene3D" id="1.10.418.40">
    <property type="entry name" value="Autophagy protein 6/Beclin 1"/>
    <property type="match status" value="1"/>
</dbReference>
<name>A0A1E3QU64_9ASCO</name>
<feature type="coiled-coil region" evidence="2">
    <location>
        <begin position="163"/>
        <end position="204"/>
    </location>
</feature>
<evidence type="ECO:0000313" key="5">
    <source>
        <dbReference type="EMBL" id="ODQ80552.1"/>
    </source>
</evidence>
<dbReference type="GO" id="GO:0034727">
    <property type="term" value="P:piecemeal microautophagy of the nucleus"/>
    <property type="evidence" value="ECO:0007669"/>
    <property type="project" value="EnsemblFungi"/>
</dbReference>
<evidence type="ECO:0000256" key="1">
    <source>
        <dbReference type="ARBA" id="ARBA00005965"/>
    </source>
</evidence>
<dbReference type="Pfam" id="PF17675">
    <property type="entry name" value="APG6_N"/>
    <property type="match status" value="1"/>
</dbReference>
<dbReference type="GO" id="GO:0045324">
    <property type="term" value="P:late endosome to vacuole transport"/>
    <property type="evidence" value="ECO:0007669"/>
    <property type="project" value="EnsemblFungi"/>
</dbReference>
<dbReference type="InterPro" id="IPR007243">
    <property type="entry name" value="Atg6/Beclin"/>
</dbReference>
<dbReference type="InterPro" id="IPR040455">
    <property type="entry name" value="Atg6_BARA"/>
</dbReference>
<dbReference type="GO" id="GO:0034271">
    <property type="term" value="C:phosphatidylinositol 3-kinase complex, class III, type I"/>
    <property type="evidence" value="ECO:0007669"/>
    <property type="project" value="EnsemblFungi"/>
</dbReference>
<evidence type="ECO:0000256" key="2">
    <source>
        <dbReference type="SAM" id="Coils"/>
    </source>
</evidence>
<dbReference type="GO" id="GO:0046854">
    <property type="term" value="P:phosphatidylinositol phosphate biosynthetic process"/>
    <property type="evidence" value="ECO:0007669"/>
    <property type="project" value="EnsemblFungi"/>
</dbReference>
<dbReference type="AlphaFoldDB" id="A0A1E3QU64"/>
<organism evidence="5 6">
    <name type="scientific">Babjeviella inositovora NRRL Y-12698</name>
    <dbReference type="NCBI Taxonomy" id="984486"/>
    <lineage>
        <taxon>Eukaryota</taxon>
        <taxon>Fungi</taxon>
        <taxon>Dikarya</taxon>
        <taxon>Ascomycota</taxon>
        <taxon>Saccharomycotina</taxon>
        <taxon>Pichiomycetes</taxon>
        <taxon>Serinales incertae sedis</taxon>
        <taxon>Babjeviella</taxon>
    </lineage>
</organism>
<proteinExistence type="inferred from homology"/>
<evidence type="ECO:0000313" key="6">
    <source>
        <dbReference type="Proteomes" id="UP000094336"/>
    </source>
</evidence>
<accession>A0A1E3QU64</accession>
<feature type="domain" description="Atg6/beclin coiled-coil" evidence="4">
    <location>
        <begin position="112"/>
        <end position="240"/>
    </location>
</feature>
<dbReference type="Proteomes" id="UP000094336">
    <property type="component" value="Unassembled WGS sequence"/>
</dbReference>
<dbReference type="GO" id="GO:0034272">
    <property type="term" value="C:phosphatidylinositol 3-kinase complex, class III, type II"/>
    <property type="evidence" value="ECO:0007669"/>
    <property type="project" value="EnsemblFungi"/>
</dbReference>
<sequence length="429" mass="47853">MFHCERCHLPIKIHESLYDLSAAQLDLLVASKTKPDDHLAPVVPADRLQILEEASNAPARSTKNYYDADVDRSFVMLPKQKHSETHTNISARFNTLATVFEVLSATYEIDYPVCSDCVTLLVDTMKARFDSSAREKDTYILFLRKLKDQPGPKLHSNDVLAEMAGLKEQEEALVAELAALEAQKMALELEMTAIEAEFVTLNAEEEAFLVARNKLDAEISDFHCERDRVTTQYRANLAQLDALRATNIYGDVFRISHEGPFGCINGLRLGSLANERVLWNEINAALGQVVLLLATLVRAFDVTTPEYRLRPMGSQSKIEQIGQSERTPAAKKVTVLEAFSSGEYSIERLFTHGKLDAAMVALVDVVRAIWSKIQETDSSMDLPYKMVGEEVGGVSIKLSARTVSEEWTMACKFLLTNVKWLVAYAANKG</sequence>
<evidence type="ECO:0000259" key="4">
    <source>
        <dbReference type="Pfam" id="PF17675"/>
    </source>
</evidence>
<dbReference type="GO" id="GO:0032258">
    <property type="term" value="P:cytoplasm to vacuole targeting by the Cvt pathway"/>
    <property type="evidence" value="ECO:0007669"/>
    <property type="project" value="EnsemblFungi"/>
</dbReference>
<dbReference type="RefSeq" id="XP_018985880.1">
    <property type="nucleotide sequence ID" value="XM_019130400.1"/>
</dbReference>
<dbReference type="GeneID" id="30148253"/>
<dbReference type="GO" id="GO:0006995">
    <property type="term" value="P:cellular response to nitrogen starvation"/>
    <property type="evidence" value="ECO:0007669"/>
    <property type="project" value="TreeGrafter"/>
</dbReference>
<feature type="domain" description="Atg6 BARA" evidence="3">
    <location>
        <begin position="243"/>
        <end position="426"/>
    </location>
</feature>
<dbReference type="GO" id="GO:0000045">
    <property type="term" value="P:autophagosome assembly"/>
    <property type="evidence" value="ECO:0007669"/>
    <property type="project" value="EnsemblFungi"/>
</dbReference>
<evidence type="ECO:0000259" key="3">
    <source>
        <dbReference type="Pfam" id="PF04111"/>
    </source>
</evidence>
<protein>
    <submittedName>
        <fullName evidence="5">Uncharacterized protein</fullName>
    </submittedName>
</protein>
<dbReference type="GO" id="GO:0051365">
    <property type="term" value="P:cellular response to potassium ion starvation"/>
    <property type="evidence" value="ECO:0007669"/>
    <property type="project" value="EnsemblFungi"/>
</dbReference>
<dbReference type="STRING" id="984486.A0A1E3QU64"/>
<dbReference type="InterPro" id="IPR041691">
    <property type="entry name" value="Atg6/beclin_CC"/>
</dbReference>
<keyword evidence="6" id="KW-1185">Reference proteome</keyword>
<dbReference type="GO" id="GO:0000425">
    <property type="term" value="P:pexophagy"/>
    <property type="evidence" value="ECO:0007669"/>
    <property type="project" value="EnsemblFungi"/>
</dbReference>
<dbReference type="GO" id="GO:0042147">
    <property type="term" value="P:retrograde transport, endosome to Golgi"/>
    <property type="evidence" value="ECO:0007669"/>
    <property type="project" value="EnsemblFungi"/>
</dbReference>
<dbReference type="GO" id="GO:0000407">
    <property type="term" value="C:phagophore assembly site"/>
    <property type="evidence" value="ECO:0007669"/>
    <property type="project" value="EnsemblFungi"/>
</dbReference>
<comment type="similarity">
    <text evidence="1">Belongs to the beclin family.</text>
</comment>
<dbReference type="GO" id="GO:0000423">
    <property type="term" value="P:mitophagy"/>
    <property type="evidence" value="ECO:0007669"/>
    <property type="project" value="TreeGrafter"/>
</dbReference>
<dbReference type="EMBL" id="KV454429">
    <property type="protein sequence ID" value="ODQ80552.1"/>
    <property type="molecule type" value="Genomic_DNA"/>
</dbReference>
<dbReference type="PANTHER" id="PTHR12768:SF4">
    <property type="entry name" value="BECLIN-1"/>
    <property type="match status" value="1"/>
</dbReference>
<dbReference type="Pfam" id="PF04111">
    <property type="entry name" value="APG6"/>
    <property type="match status" value="1"/>
</dbReference>
<keyword evidence="2" id="KW-0175">Coiled coil</keyword>
<dbReference type="InterPro" id="IPR038274">
    <property type="entry name" value="Atg6/Beclin_C_sf"/>
</dbReference>
<dbReference type="GO" id="GO:0005829">
    <property type="term" value="C:cytosol"/>
    <property type="evidence" value="ECO:0007669"/>
    <property type="project" value="GOC"/>
</dbReference>
<dbReference type="GO" id="GO:0043548">
    <property type="term" value="F:phosphatidylinositol 3-kinase binding"/>
    <property type="evidence" value="ECO:0007669"/>
    <property type="project" value="TreeGrafter"/>
</dbReference>